<comment type="caution">
    <text evidence="8">The sequence shown here is derived from an EMBL/GenBank/DDBJ whole genome shotgun (WGS) entry which is preliminary data.</text>
</comment>
<keyword evidence="3 6" id="KW-0032">Aminotransferase</keyword>
<feature type="domain" description="Aminotransferase class I/classII large" evidence="7">
    <location>
        <begin position="54"/>
        <end position="400"/>
    </location>
</feature>
<dbReference type="EMBL" id="BAABCM010000002">
    <property type="protein sequence ID" value="GAA3803124.1"/>
    <property type="molecule type" value="Genomic_DNA"/>
</dbReference>
<dbReference type="Gene3D" id="3.40.640.10">
    <property type="entry name" value="Type I PLP-dependent aspartate aminotransferase-like (Major domain)"/>
    <property type="match status" value="1"/>
</dbReference>
<dbReference type="InterPro" id="IPR050596">
    <property type="entry name" value="AspAT/PAT-like"/>
</dbReference>
<evidence type="ECO:0000313" key="8">
    <source>
        <dbReference type="EMBL" id="GAA3803124.1"/>
    </source>
</evidence>
<evidence type="ECO:0000256" key="3">
    <source>
        <dbReference type="ARBA" id="ARBA00022576"/>
    </source>
</evidence>
<dbReference type="Proteomes" id="UP001501624">
    <property type="component" value="Unassembled WGS sequence"/>
</dbReference>
<evidence type="ECO:0000313" key="9">
    <source>
        <dbReference type="Proteomes" id="UP001501624"/>
    </source>
</evidence>
<evidence type="ECO:0000256" key="1">
    <source>
        <dbReference type="ARBA" id="ARBA00001933"/>
    </source>
</evidence>
<sequence>MGHHEIRFHDARLTLKPMVASAAFPGPAKRADVAPFHVMEVLSAAAARQRTHGDVVSLAAGQPSAGAPKPVLEAAARALRDQNLGYTVQLGIPELREAIAGHYDRRYGMTVSPEDVIVTTGSSGGFMLSFLSAFDAGARVAMARPGYPAYRNLLSALGCEVVEFATDESTRFQPTVDLLDELGPLDGLIVASPTNPAGTALPPGELAAIAGWCSSRGVQLISDEIYHGISYGTELGCAWQSTTESIVLGSFSKYFAMTGWRLGWMLAPKRLHRAVDVLTGNLNICAPALAQHAAVAAFEPDSYAELDGHVAHYRRNRDLLLDGLAGIGLTRVAPVDGAFYAYVDVSEHTTDSLSWCQRLLADTGVAITPGIDFDPVDGGKFVRFSFAGSESDVTEGVARLGRWLSGGTPSFP</sequence>
<proteinExistence type="inferred from homology"/>
<keyword evidence="9" id="KW-1185">Reference proteome</keyword>
<dbReference type="PANTHER" id="PTHR46383">
    <property type="entry name" value="ASPARTATE AMINOTRANSFERASE"/>
    <property type="match status" value="1"/>
</dbReference>
<evidence type="ECO:0000256" key="2">
    <source>
        <dbReference type="ARBA" id="ARBA00007441"/>
    </source>
</evidence>
<dbReference type="Pfam" id="PF00155">
    <property type="entry name" value="Aminotran_1_2"/>
    <property type="match status" value="1"/>
</dbReference>
<dbReference type="EC" id="2.6.1.-" evidence="6"/>
<evidence type="ECO:0000256" key="4">
    <source>
        <dbReference type="ARBA" id="ARBA00022679"/>
    </source>
</evidence>
<reference evidence="9" key="1">
    <citation type="journal article" date="2019" name="Int. J. Syst. Evol. Microbiol.">
        <title>The Global Catalogue of Microorganisms (GCM) 10K type strain sequencing project: providing services to taxonomists for standard genome sequencing and annotation.</title>
        <authorList>
            <consortium name="The Broad Institute Genomics Platform"/>
            <consortium name="The Broad Institute Genome Sequencing Center for Infectious Disease"/>
            <person name="Wu L."/>
            <person name="Ma J."/>
        </authorList>
    </citation>
    <scope>NUCLEOTIDE SEQUENCE [LARGE SCALE GENOMIC DNA]</scope>
    <source>
        <strain evidence="9">JCM 17017</strain>
    </source>
</reference>
<dbReference type="InterPro" id="IPR015421">
    <property type="entry name" value="PyrdxlP-dep_Trfase_major"/>
</dbReference>
<evidence type="ECO:0000259" key="7">
    <source>
        <dbReference type="Pfam" id="PF00155"/>
    </source>
</evidence>
<organism evidence="8 9">
    <name type="scientific">Amycolatopsis tucumanensis</name>
    <dbReference type="NCBI Taxonomy" id="401106"/>
    <lineage>
        <taxon>Bacteria</taxon>
        <taxon>Bacillati</taxon>
        <taxon>Actinomycetota</taxon>
        <taxon>Actinomycetes</taxon>
        <taxon>Pseudonocardiales</taxon>
        <taxon>Pseudonocardiaceae</taxon>
        <taxon>Amycolatopsis</taxon>
    </lineage>
</organism>
<evidence type="ECO:0000256" key="5">
    <source>
        <dbReference type="ARBA" id="ARBA00022898"/>
    </source>
</evidence>
<protein>
    <recommendedName>
        <fullName evidence="6">Aminotransferase</fullName>
        <ecNumber evidence="6">2.6.1.-</ecNumber>
    </recommendedName>
</protein>
<dbReference type="PROSITE" id="PS00105">
    <property type="entry name" value="AA_TRANSFER_CLASS_1"/>
    <property type="match status" value="1"/>
</dbReference>
<comment type="similarity">
    <text evidence="2 6">Belongs to the class-I pyridoxal-phosphate-dependent aminotransferase family.</text>
</comment>
<evidence type="ECO:0000256" key="6">
    <source>
        <dbReference type="RuleBase" id="RU000481"/>
    </source>
</evidence>
<dbReference type="SUPFAM" id="SSF53383">
    <property type="entry name" value="PLP-dependent transferases"/>
    <property type="match status" value="1"/>
</dbReference>
<accession>A0ABP7HXX9</accession>
<gene>
    <name evidence="8" type="ORF">GCM10022380_20790</name>
</gene>
<dbReference type="InterPro" id="IPR004839">
    <property type="entry name" value="Aminotransferase_I/II_large"/>
</dbReference>
<dbReference type="InterPro" id="IPR004838">
    <property type="entry name" value="NHTrfase_class1_PyrdxlP-BS"/>
</dbReference>
<keyword evidence="4 6" id="KW-0808">Transferase</keyword>
<name>A0ABP7HXX9_9PSEU</name>
<dbReference type="CDD" id="cd00609">
    <property type="entry name" value="AAT_like"/>
    <property type="match status" value="1"/>
</dbReference>
<comment type="cofactor">
    <cofactor evidence="1 6">
        <name>pyridoxal 5'-phosphate</name>
        <dbReference type="ChEBI" id="CHEBI:597326"/>
    </cofactor>
</comment>
<dbReference type="InterPro" id="IPR015424">
    <property type="entry name" value="PyrdxlP-dep_Trfase"/>
</dbReference>
<keyword evidence="5" id="KW-0663">Pyridoxal phosphate</keyword>
<dbReference type="GO" id="GO:0008483">
    <property type="term" value="F:transaminase activity"/>
    <property type="evidence" value="ECO:0007669"/>
    <property type="project" value="UniProtKB-KW"/>
</dbReference>
<dbReference type="PANTHER" id="PTHR46383:SF2">
    <property type="entry name" value="AMINOTRANSFERASE"/>
    <property type="match status" value="1"/>
</dbReference>